<dbReference type="EMBL" id="CAJVPY010020387">
    <property type="protein sequence ID" value="CAG8775360.1"/>
    <property type="molecule type" value="Genomic_DNA"/>
</dbReference>
<proteinExistence type="predicted"/>
<dbReference type="Proteomes" id="UP000789405">
    <property type="component" value="Unassembled WGS sequence"/>
</dbReference>
<feature type="non-terminal residue" evidence="1">
    <location>
        <position position="1"/>
    </location>
</feature>
<sequence>LTYFEDPNEPLKRAHLESWYCINLWLQIVDHGLSDIFGMKVVRKKSSSETVSARKNQKRARIRYRKVPPIEVAKKYEQTKLLGDAFKLSKAMHNIFVYLCQRVDNWETIVRKLHIPGLKSQFLQMSSPKGYVTILKQDKLLEVPNSVEEIRSLIKVLASVWKAKKIITDTMKIVLTPQESYEFYRELVGQKLPGITAISALLKFNASLVQSELCAENESKTSIALE</sequence>
<gene>
    <name evidence="1" type="ORF">DERYTH_LOCUS19106</name>
</gene>
<name>A0A9N9NYF8_9GLOM</name>
<evidence type="ECO:0000313" key="2">
    <source>
        <dbReference type="Proteomes" id="UP000789405"/>
    </source>
</evidence>
<accession>A0A9N9NYF8</accession>
<reference evidence="1" key="1">
    <citation type="submission" date="2021-06" db="EMBL/GenBank/DDBJ databases">
        <authorList>
            <person name="Kallberg Y."/>
            <person name="Tangrot J."/>
            <person name="Rosling A."/>
        </authorList>
    </citation>
    <scope>NUCLEOTIDE SEQUENCE</scope>
    <source>
        <strain evidence="1">MA453B</strain>
    </source>
</reference>
<evidence type="ECO:0000313" key="1">
    <source>
        <dbReference type="EMBL" id="CAG8775360.1"/>
    </source>
</evidence>
<dbReference type="OrthoDB" id="5340906at2759"/>
<comment type="caution">
    <text evidence="1">The sequence shown here is derived from an EMBL/GenBank/DDBJ whole genome shotgun (WGS) entry which is preliminary data.</text>
</comment>
<dbReference type="AlphaFoldDB" id="A0A9N9NYF8"/>
<protein>
    <submittedName>
        <fullName evidence="1">21015_t:CDS:1</fullName>
    </submittedName>
</protein>
<keyword evidence="2" id="KW-1185">Reference proteome</keyword>
<organism evidence="1 2">
    <name type="scientific">Dentiscutata erythropus</name>
    <dbReference type="NCBI Taxonomy" id="1348616"/>
    <lineage>
        <taxon>Eukaryota</taxon>
        <taxon>Fungi</taxon>
        <taxon>Fungi incertae sedis</taxon>
        <taxon>Mucoromycota</taxon>
        <taxon>Glomeromycotina</taxon>
        <taxon>Glomeromycetes</taxon>
        <taxon>Diversisporales</taxon>
        <taxon>Gigasporaceae</taxon>
        <taxon>Dentiscutata</taxon>
    </lineage>
</organism>